<feature type="active site" description="Nucleophile" evidence="10">
    <location>
        <position position="101"/>
    </location>
</feature>
<keyword evidence="2 10" id="KW-0820">tRNA-binding</keyword>
<evidence type="ECO:0000313" key="14">
    <source>
        <dbReference type="EMBL" id="PZP00097.1"/>
    </source>
</evidence>
<reference evidence="14 15" key="1">
    <citation type="submission" date="2017-11" db="EMBL/GenBank/DDBJ databases">
        <title>Infants hospitalized years apart are colonized by the same room-sourced microbial strains.</title>
        <authorList>
            <person name="Brooks B."/>
            <person name="Olm M.R."/>
            <person name="Firek B.A."/>
            <person name="Baker R."/>
            <person name="Thomas B.C."/>
            <person name="Morowitz M.J."/>
            <person name="Banfield J.F."/>
        </authorList>
    </citation>
    <scope>NUCLEOTIDE SEQUENCE [LARGE SCALE GENOMIC DNA]</scope>
    <source>
        <strain evidence="14">S2_012_000_R3_87</strain>
    </source>
</reference>
<dbReference type="GO" id="GO:0005524">
    <property type="term" value="F:ATP binding"/>
    <property type="evidence" value="ECO:0007669"/>
    <property type="project" value="UniProtKB-KW"/>
</dbReference>
<feature type="domain" description="tRNA-specific 2-thiouridylase MnmA-like C-terminal" evidence="12">
    <location>
        <begin position="335"/>
        <end position="371"/>
    </location>
</feature>
<evidence type="ECO:0000256" key="10">
    <source>
        <dbReference type="HAMAP-Rule" id="MF_00144"/>
    </source>
</evidence>
<name>A0A2W5B3V1_9CORY</name>
<dbReference type="FunFam" id="3.40.50.620:FF:000057">
    <property type="entry name" value="tRNA-specific 2-thiouridylase MnmA"/>
    <property type="match status" value="1"/>
</dbReference>
<dbReference type="SUPFAM" id="SSF52402">
    <property type="entry name" value="Adenine nucleotide alpha hydrolases-like"/>
    <property type="match status" value="1"/>
</dbReference>
<feature type="site" description="Interaction with tRNA" evidence="10">
    <location>
        <position position="351"/>
    </location>
</feature>
<evidence type="ECO:0000259" key="13">
    <source>
        <dbReference type="Pfam" id="PF20259"/>
    </source>
</evidence>
<proteinExistence type="inferred from homology"/>
<evidence type="ECO:0000256" key="8">
    <source>
        <dbReference type="ARBA" id="ARBA00023157"/>
    </source>
</evidence>
<evidence type="ECO:0000256" key="7">
    <source>
        <dbReference type="ARBA" id="ARBA00022884"/>
    </source>
</evidence>
<comment type="similarity">
    <text evidence="10">Belongs to the MnmA/TRMU family.</text>
</comment>
<dbReference type="Gene3D" id="3.40.50.620">
    <property type="entry name" value="HUPs"/>
    <property type="match status" value="1"/>
</dbReference>
<dbReference type="CDD" id="cd01998">
    <property type="entry name" value="MnmA_TRMU-like"/>
    <property type="match status" value="1"/>
</dbReference>
<comment type="function">
    <text evidence="10">Catalyzes the 2-thiolation of uridine at the wobble position (U34) of tRNA, leading to the formation of s(2)U34.</text>
</comment>
<feature type="binding site" evidence="10">
    <location>
        <position position="125"/>
    </location>
    <ligand>
        <name>ATP</name>
        <dbReference type="ChEBI" id="CHEBI:30616"/>
    </ligand>
</feature>
<comment type="caution">
    <text evidence="14">The sequence shown here is derived from an EMBL/GenBank/DDBJ whole genome shotgun (WGS) entry which is preliminary data.</text>
</comment>
<feature type="compositionally biased region" description="Acidic residues" evidence="11">
    <location>
        <begin position="396"/>
        <end position="406"/>
    </location>
</feature>
<keyword evidence="4 10" id="KW-0819">tRNA processing</keyword>
<keyword evidence="8" id="KW-1015">Disulfide bond</keyword>
<feature type="active site" description="Cysteine persulfide intermediate" evidence="10">
    <location>
        <position position="193"/>
    </location>
</feature>
<keyword evidence="1 10" id="KW-0963">Cytoplasm</keyword>
<sequence>MRVVAAMSGGVDSAVAAARALEAGHEVIGVHLALSQSPEAVRAGSRGCCSLEDSADARRVADKLGIPFYVWDFSDRFKADVIDNFVDSYAIGETPNPCLRCNEKIKFEALLDRSIALGFDAVVTGHYAQLHDGVLRRGVDADKDQSYVLGVLTDEQLAHCMFPVGDTVKPEIREEAADAGFGVANKPDSHDICFIPDGKTQAFLGSKIGLRPGLVRDTGGETVAEHDGVYGFTVGQRKGLGLPRETLDGRPRYVTDIDAHTGTVTVGTREDLRVGGIIADRLKRLDPEVHGREFDCEVQVRAHGGVVPARARLVDDPAPVTPAGRVKEADELPWRLELELLQPLEGVARGQAAVVYRPDEAGDILLGSGTIRATTALGAPLEEQPAPDTVGAVDADAIEQGEDAQP</sequence>
<keyword evidence="3 10" id="KW-0808">Transferase</keyword>
<dbReference type="Pfam" id="PF20259">
    <property type="entry name" value="tRNA_Me_trans_M"/>
    <property type="match status" value="1"/>
</dbReference>
<dbReference type="InterPro" id="IPR004506">
    <property type="entry name" value="MnmA-like"/>
</dbReference>
<dbReference type="GO" id="GO:0000049">
    <property type="term" value="F:tRNA binding"/>
    <property type="evidence" value="ECO:0007669"/>
    <property type="project" value="UniProtKB-KW"/>
</dbReference>
<evidence type="ECO:0000256" key="5">
    <source>
        <dbReference type="ARBA" id="ARBA00022741"/>
    </source>
</evidence>
<evidence type="ECO:0000256" key="11">
    <source>
        <dbReference type="SAM" id="MobiDB-lite"/>
    </source>
</evidence>
<feature type="binding site" evidence="10">
    <location>
        <begin position="6"/>
        <end position="13"/>
    </location>
    <ligand>
        <name>ATP</name>
        <dbReference type="ChEBI" id="CHEBI:30616"/>
    </ligand>
</feature>
<keyword evidence="6 10" id="KW-0067">ATP-binding</keyword>
<dbReference type="GO" id="GO:0002143">
    <property type="term" value="P:tRNA wobble position uridine thiolation"/>
    <property type="evidence" value="ECO:0007669"/>
    <property type="project" value="TreeGrafter"/>
</dbReference>
<dbReference type="HAMAP" id="MF_00144">
    <property type="entry name" value="tRNA_thiouridyl_MnmA"/>
    <property type="match status" value="1"/>
</dbReference>
<dbReference type="InterPro" id="IPR046885">
    <property type="entry name" value="MnmA-like_C"/>
</dbReference>
<feature type="binding site" evidence="10">
    <location>
        <position position="32"/>
    </location>
    <ligand>
        <name>ATP</name>
        <dbReference type="ChEBI" id="CHEBI:30616"/>
    </ligand>
</feature>
<dbReference type="Pfam" id="PF03054">
    <property type="entry name" value="tRNA_Me_trans"/>
    <property type="match status" value="1"/>
</dbReference>
<evidence type="ECO:0000256" key="2">
    <source>
        <dbReference type="ARBA" id="ARBA00022555"/>
    </source>
</evidence>
<dbReference type="InterPro" id="IPR046884">
    <property type="entry name" value="MnmA-like_central"/>
</dbReference>
<protein>
    <recommendedName>
        <fullName evidence="10">tRNA-specific 2-thiouridylase MnmA</fullName>
        <ecNumber evidence="10">2.8.1.13</ecNumber>
    </recommendedName>
</protein>
<dbReference type="EC" id="2.8.1.13" evidence="10"/>
<comment type="subcellular location">
    <subcellularLocation>
        <location evidence="10">Cytoplasm</location>
    </subcellularLocation>
</comment>
<dbReference type="Proteomes" id="UP000249451">
    <property type="component" value="Unassembled WGS sequence"/>
</dbReference>
<dbReference type="EMBL" id="QFNY01000152">
    <property type="protein sequence ID" value="PZP00097.1"/>
    <property type="molecule type" value="Genomic_DNA"/>
</dbReference>
<dbReference type="AlphaFoldDB" id="A0A2W5B3V1"/>
<feature type="domain" description="tRNA-specific 2-thiouridylase MnmA-like central" evidence="13">
    <location>
        <begin position="202"/>
        <end position="267"/>
    </location>
</feature>
<organism evidence="14 15">
    <name type="scientific">Corynebacterium urealyticum</name>
    <dbReference type="NCBI Taxonomy" id="43771"/>
    <lineage>
        <taxon>Bacteria</taxon>
        <taxon>Bacillati</taxon>
        <taxon>Actinomycetota</taxon>
        <taxon>Actinomycetes</taxon>
        <taxon>Mycobacteriales</taxon>
        <taxon>Corynebacteriaceae</taxon>
        <taxon>Corynebacterium</taxon>
    </lineage>
</organism>
<evidence type="ECO:0000259" key="12">
    <source>
        <dbReference type="Pfam" id="PF20258"/>
    </source>
</evidence>
<accession>A0A2W5B3V1</accession>
<evidence type="ECO:0000256" key="3">
    <source>
        <dbReference type="ARBA" id="ARBA00022679"/>
    </source>
</evidence>
<dbReference type="NCBIfam" id="NF001138">
    <property type="entry name" value="PRK00143.1"/>
    <property type="match status" value="1"/>
</dbReference>
<feature type="region of interest" description="Interaction with tRNA" evidence="10">
    <location>
        <begin position="143"/>
        <end position="145"/>
    </location>
</feature>
<dbReference type="NCBIfam" id="TIGR00420">
    <property type="entry name" value="trmU"/>
    <property type="match status" value="1"/>
</dbReference>
<keyword evidence="7 10" id="KW-0694">RNA-binding</keyword>
<dbReference type="Pfam" id="PF20258">
    <property type="entry name" value="tRNA_Me_trans_C"/>
    <property type="match status" value="1"/>
</dbReference>
<dbReference type="Gene3D" id="2.30.30.280">
    <property type="entry name" value="Adenine nucleotide alpha hydrolases-like domains"/>
    <property type="match status" value="1"/>
</dbReference>
<dbReference type="InterPro" id="IPR023382">
    <property type="entry name" value="MnmA-like_central_sf"/>
</dbReference>
<dbReference type="GO" id="GO:0005737">
    <property type="term" value="C:cytoplasm"/>
    <property type="evidence" value="ECO:0007669"/>
    <property type="project" value="UniProtKB-SubCell"/>
</dbReference>
<comment type="caution">
    <text evidence="10">Lacks conserved residue(s) required for the propagation of feature annotation.</text>
</comment>
<evidence type="ECO:0000256" key="4">
    <source>
        <dbReference type="ARBA" id="ARBA00022694"/>
    </source>
</evidence>
<evidence type="ECO:0000256" key="1">
    <source>
        <dbReference type="ARBA" id="ARBA00022490"/>
    </source>
</evidence>
<evidence type="ECO:0000256" key="9">
    <source>
        <dbReference type="ARBA" id="ARBA00051542"/>
    </source>
</evidence>
<dbReference type="InterPro" id="IPR014729">
    <property type="entry name" value="Rossmann-like_a/b/a_fold"/>
</dbReference>
<feature type="site" description="Interaction with tRNA" evidence="10">
    <location>
        <position position="126"/>
    </location>
</feature>
<evidence type="ECO:0000313" key="15">
    <source>
        <dbReference type="Proteomes" id="UP000249451"/>
    </source>
</evidence>
<dbReference type="PANTHER" id="PTHR11933:SF5">
    <property type="entry name" value="MITOCHONDRIAL TRNA-SPECIFIC 2-THIOURIDYLASE 1"/>
    <property type="match status" value="1"/>
</dbReference>
<dbReference type="GO" id="GO:0103016">
    <property type="term" value="F:tRNA-uridine 2-sulfurtransferase activity"/>
    <property type="evidence" value="ECO:0007669"/>
    <property type="project" value="UniProtKB-EC"/>
</dbReference>
<keyword evidence="5 10" id="KW-0547">Nucleotide-binding</keyword>
<gene>
    <name evidence="10" type="primary">mnmA</name>
    <name evidence="14" type="ORF">DI609_06985</name>
</gene>
<comment type="catalytic activity">
    <reaction evidence="9 10">
        <text>S-sulfanyl-L-cysteinyl-[protein] + uridine(34) in tRNA + AH2 + ATP = 2-thiouridine(34) in tRNA + L-cysteinyl-[protein] + A + AMP + diphosphate + H(+)</text>
        <dbReference type="Rhea" id="RHEA:47032"/>
        <dbReference type="Rhea" id="RHEA-COMP:10131"/>
        <dbReference type="Rhea" id="RHEA-COMP:11726"/>
        <dbReference type="Rhea" id="RHEA-COMP:11727"/>
        <dbReference type="Rhea" id="RHEA-COMP:11728"/>
        <dbReference type="ChEBI" id="CHEBI:13193"/>
        <dbReference type="ChEBI" id="CHEBI:15378"/>
        <dbReference type="ChEBI" id="CHEBI:17499"/>
        <dbReference type="ChEBI" id="CHEBI:29950"/>
        <dbReference type="ChEBI" id="CHEBI:30616"/>
        <dbReference type="ChEBI" id="CHEBI:33019"/>
        <dbReference type="ChEBI" id="CHEBI:61963"/>
        <dbReference type="ChEBI" id="CHEBI:65315"/>
        <dbReference type="ChEBI" id="CHEBI:87170"/>
        <dbReference type="ChEBI" id="CHEBI:456215"/>
        <dbReference type="EC" id="2.8.1.13"/>
    </reaction>
</comment>
<evidence type="ECO:0000256" key="6">
    <source>
        <dbReference type="ARBA" id="ARBA00022840"/>
    </source>
</evidence>
<dbReference type="PANTHER" id="PTHR11933">
    <property type="entry name" value="TRNA 5-METHYLAMINOMETHYL-2-THIOURIDYLATE -METHYLTRANSFERASE"/>
    <property type="match status" value="1"/>
</dbReference>
<dbReference type="Gene3D" id="2.40.30.10">
    <property type="entry name" value="Translation factors"/>
    <property type="match status" value="1"/>
</dbReference>
<feature type="region of interest" description="Disordered" evidence="11">
    <location>
        <begin position="378"/>
        <end position="406"/>
    </location>
</feature>